<name>A0A0V8H6D3_9BACI</name>
<dbReference type="InterPro" id="IPR025164">
    <property type="entry name" value="Toastrack_DUF4097"/>
</dbReference>
<dbReference type="EMBL" id="FMAU01000010">
    <property type="protein sequence ID" value="SCC35286.1"/>
    <property type="molecule type" value="Genomic_DNA"/>
</dbReference>
<evidence type="ECO:0000259" key="2">
    <source>
        <dbReference type="Pfam" id="PF13349"/>
    </source>
</evidence>
<dbReference type="Gene3D" id="2.160.20.120">
    <property type="match status" value="1"/>
</dbReference>
<dbReference type="OrthoDB" id="2940757at2"/>
<dbReference type="AlphaFoldDB" id="A0A0V8H6D3"/>
<keyword evidence="4" id="KW-1185">Reference proteome</keyword>
<dbReference type="PANTHER" id="PTHR34094:SF1">
    <property type="entry name" value="PROTEIN FAM185A"/>
    <property type="match status" value="1"/>
</dbReference>
<proteinExistence type="predicted"/>
<feature type="domain" description="DUF4097" evidence="2">
    <location>
        <begin position="44"/>
        <end position="286"/>
    </location>
</feature>
<accession>A0A0V8H6D3</accession>
<evidence type="ECO:0000256" key="1">
    <source>
        <dbReference type="SAM" id="MobiDB-lite"/>
    </source>
</evidence>
<feature type="region of interest" description="Disordered" evidence="1">
    <location>
        <begin position="238"/>
        <end position="272"/>
    </location>
</feature>
<dbReference type="PANTHER" id="PTHR34094">
    <property type="match status" value="1"/>
</dbReference>
<gene>
    <name evidence="3" type="ORF">GA0061094_4212</name>
</gene>
<evidence type="ECO:0000313" key="4">
    <source>
        <dbReference type="Proteomes" id="UP000181997"/>
    </source>
</evidence>
<dbReference type="Pfam" id="PF13349">
    <property type="entry name" value="DUF4097"/>
    <property type="match status" value="1"/>
</dbReference>
<reference evidence="4" key="1">
    <citation type="submission" date="2016-08" db="EMBL/GenBank/DDBJ databases">
        <authorList>
            <person name="Varghese N."/>
            <person name="Submissions Spin"/>
        </authorList>
    </citation>
    <scope>NUCLEOTIDE SEQUENCE [LARGE SCALE GENOMIC DNA]</scope>
    <source>
        <strain evidence="4">SGD-1123</strain>
    </source>
</reference>
<organism evidence="3 4">
    <name type="scientific">[Bacillus] enclensis</name>
    <dbReference type="NCBI Taxonomy" id="1402860"/>
    <lineage>
        <taxon>Bacteria</taxon>
        <taxon>Bacillati</taxon>
        <taxon>Bacillota</taxon>
        <taxon>Bacilli</taxon>
        <taxon>Bacillales</taxon>
        <taxon>Bacillaceae</taxon>
        <taxon>Rossellomorea</taxon>
    </lineage>
</organism>
<protein>
    <submittedName>
        <fullName evidence="3">Lia operon protein LiaG</fullName>
    </submittedName>
</protein>
<dbReference type="RefSeq" id="WP_032085322.1">
    <property type="nucleotide sequence ID" value="NZ_FMAU01000010.1"/>
</dbReference>
<sequence>MKNIFAVIIALLALGALYTILNDQTSLFAKENKSGDSIEVTSDIDSLDLMLESGQTEIIPTDANEVKVEIDGKGKLSLKEKGNAIEVKVKHKWYQWISFNRKSDINVYIPKDYDRSMTIELGSGEVDFTGGTESAPMKLDELTVKMGSGDIELANLETKRFRHNGSSGDFTADHLKTEDGMVDLSSGDVELLHYEGPLKGDVSSGELSIMMKKLTGDIEFDVSSGDVNLDLPEDADFELDGHASSGDISTSFPLKNKSKEGGDLSGTAGNGKYEVKASVSSGSVDIY</sequence>
<evidence type="ECO:0000313" key="3">
    <source>
        <dbReference type="EMBL" id="SCC35286.1"/>
    </source>
</evidence>
<dbReference type="Proteomes" id="UP000181997">
    <property type="component" value="Unassembled WGS sequence"/>
</dbReference>